<organism evidence="1">
    <name type="scientific">Anguilla anguilla</name>
    <name type="common">European freshwater eel</name>
    <name type="synonym">Muraena anguilla</name>
    <dbReference type="NCBI Taxonomy" id="7936"/>
    <lineage>
        <taxon>Eukaryota</taxon>
        <taxon>Metazoa</taxon>
        <taxon>Chordata</taxon>
        <taxon>Craniata</taxon>
        <taxon>Vertebrata</taxon>
        <taxon>Euteleostomi</taxon>
        <taxon>Actinopterygii</taxon>
        <taxon>Neopterygii</taxon>
        <taxon>Teleostei</taxon>
        <taxon>Anguilliformes</taxon>
        <taxon>Anguillidae</taxon>
        <taxon>Anguilla</taxon>
    </lineage>
</organism>
<proteinExistence type="predicted"/>
<dbReference type="EMBL" id="GBXM01081356">
    <property type="protein sequence ID" value="JAH27221.1"/>
    <property type="molecule type" value="Transcribed_RNA"/>
</dbReference>
<name>A0A0E9RDI6_ANGAN</name>
<accession>A0A0E9RDI6</accession>
<protein>
    <submittedName>
        <fullName evidence="1">Uncharacterized protein</fullName>
    </submittedName>
</protein>
<evidence type="ECO:0000313" key="1">
    <source>
        <dbReference type="EMBL" id="JAH27221.1"/>
    </source>
</evidence>
<sequence length="45" mass="5117">MDLDSDLNAHFVQLGDQKWCALTRVQNACWTSGSESGKKLLRQHQ</sequence>
<reference evidence="1" key="2">
    <citation type="journal article" date="2015" name="Fish Shellfish Immunol.">
        <title>Early steps in the European eel (Anguilla anguilla)-Vibrio vulnificus interaction in the gills: Role of the RtxA13 toxin.</title>
        <authorList>
            <person name="Callol A."/>
            <person name="Pajuelo D."/>
            <person name="Ebbesson L."/>
            <person name="Teles M."/>
            <person name="MacKenzie S."/>
            <person name="Amaro C."/>
        </authorList>
    </citation>
    <scope>NUCLEOTIDE SEQUENCE</scope>
</reference>
<dbReference type="AlphaFoldDB" id="A0A0E9RDI6"/>
<reference evidence="1" key="1">
    <citation type="submission" date="2014-11" db="EMBL/GenBank/DDBJ databases">
        <authorList>
            <person name="Amaro Gonzalez C."/>
        </authorList>
    </citation>
    <scope>NUCLEOTIDE SEQUENCE</scope>
</reference>